<dbReference type="Proteomes" id="UP000267268">
    <property type="component" value="Chromosome 2"/>
</dbReference>
<dbReference type="SUPFAM" id="SSF160631">
    <property type="entry name" value="SMI1/KNR4-like"/>
    <property type="match status" value="1"/>
</dbReference>
<name>A0A3Q9FPS0_9BACT</name>
<gene>
    <name evidence="2" type="ORF">EI427_21080</name>
</gene>
<dbReference type="RefSeq" id="WP_126618703.1">
    <property type="nucleotide sequence ID" value="NZ_CP034563.1"/>
</dbReference>
<dbReference type="InterPro" id="IPR018958">
    <property type="entry name" value="Knr4/Smi1-like_dom"/>
</dbReference>
<reference evidence="2 3" key="1">
    <citation type="submission" date="2018-12" db="EMBL/GenBank/DDBJ databases">
        <title>Flammeovirga pectinis sp. nov., isolated from the gut of the Korean scallop, Patinopecten yessoensis.</title>
        <authorList>
            <person name="Bae J.-W."/>
            <person name="Jeong Y.-S."/>
            <person name="Kang W."/>
        </authorList>
    </citation>
    <scope>NUCLEOTIDE SEQUENCE [LARGE SCALE GENOMIC DNA]</scope>
    <source>
        <strain evidence="2 3">L12M1</strain>
    </source>
</reference>
<proteinExistence type="predicted"/>
<dbReference type="Pfam" id="PF09346">
    <property type="entry name" value="SMI1_KNR4"/>
    <property type="match status" value="1"/>
</dbReference>
<evidence type="ECO:0000313" key="2">
    <source>
        <dbReference type="EMBL" id="AZQ64720.1"/>
    </source>
</evidence>
<dbReference type="KEGG" id="fll:EI427_21080"/>
<sequence length="241" mass="27696">MKNTEIINKLKESTFTNEDGEAYTLNFQEGLTNSEIAELSKSFPNNTIDSEIKEILQETIGWEGYGVEQVDFSSIEEFGFLELSPNSITLGHDGLGNVWILDILKNGSLGHVYYVCHDPAVFVKYSDNLNGFLMRLFEFYESPSENYLNEIHDNVVFEVWENGGKLTDKADFSLNNKEYVDFLNEFDGEDWVIADLRNPKDKDGFAWGKFGPNNLTKRHSKDLIWVIKKKKRGFFGRLFGK</sequence>
<dbReference type="EMBL" id="CP034563">
    <property type="protein sequence ID" value="AZQ64720.1"/>
    <property type="molecule type" value="Genomic_DNA"/>
</dbReference>
<evidence type="ECO:0000313" key="3">
    <source>
        <dbReference type="Proteomes" id="UP000267268"/>
    </source>
</evidence>
<organism evidence="2 3">
    <name type="scientific">Flammeovirga pectinis</name>
    <dbReference type="NCBI Taxonomy" id="2494373"/>
    <lineage>
        <taxon>Bacteria</taxon>
        <taxon>Pseudomonadati</taxon>
        <taxon>Bacteroidota</taxon>
        <taxon>Cytophagia</taxon>
        <taxon>Cytophagales</taxon>
        <taxon>Flammeovirgaceae</taxon>
        <taxon>Flammeovirga</taxon>
    </lineage>
</organism>
<feature type="domain" description="Knr4/Smi1-like" evidence="1">
    <location>
        <begin position="30"/>
        <end position="134"/>
    </location>
</feature>
<protein>
    <submittedName>
        <fullName evidence="2">SMI1/KNR4 family protein</fullName>
    </submittedName>
</protein>
<dbReference type="InterPro" id="IPR037883">
    <property type="entry name" value="Knr4/Smi1-like_sf"/>
</dbReference>
<dbReference type="OrthoDB" id="701486at2"/>
<accession>A0A3Q9FPS0</accession>
<keyword evidence="3" id="KW-1185">Reference proteome</keyword>
<dbReference type="AlphaFoldDB" id="A0A3Q9FPS0"/>
<evidence type="ECO:0000259" key="1">
    <source>
        <dbReference type="Pfam" id="PF09346"/>
    </source>
</evidence>